<keyword evidence="4" id="KW-1185">Reference proteome</keyword>
<dbReference type="Proteomes" id="UP000199052">
    <property type="component" value="Unassembled WGS sequence"/>
</dbReference>
<dbReference type="InterPro" id="IPR011009">
    <property type="entry name" value="Kinase-like_dom_sf"/>
</dbReference>
<protein>
    <submittedName>
        <fullName evidence="1">Aminoglycoside phosphotransferase (APT) family kinase protein</fullName>
    </submittedName>
</protein>
<evidence type="ECO:0000313" key="4">
    <source>
        <dbReference type="Proteomes" id="UP000533017"/>
    </source>
</evidence>
<accession>A0A1I2ZWY6</accession>
<dbReference type="EMBL" id="FOOI01000017">
    <property type="protein sequence ID" value="SFH41999.1"/>
    <property type="molecule type" value="Genomic_DNA"/>
</dbReference>
<evidence type="ECO:0000313" key="3">
    <source>
        <dbReference type="Proteomes" id="UP000199052"/>
    </source>
</evidence>
<evidence type="ECO:0000313" key="2">
    <source>
        <dbReference type="EMBL" id="SFH41999.1"/>
    </source>
</evidence>
<keyword evidence="1" id="KW-0418">Kinase</keyword>
<dbReference type="STRING" id="504797.SAMN05421678_117100"/>
<dbReference type="Proteomes" id="UP000533017">
    <property type="component" value="Unassembled WGS sequence"/>
</dbReference>
<organism evidence="2 3">
    <name type="scientific">Actinopolymorpha cephalotaxi</name>
    <dbReference type="NCBI Taxonomy" id="504797"/>
    <lineage>
        <taxon>Bacteria</taxon>
        <taxon>Bacillati</taxon>
        <taxon>Actinomycetota</taxon>
        <taxon>Actinomycetes</taxon>
        <taxon>Propionibacteriales</taxon>
        <taxon>Actinopolymorphaceae</taxon>
        <taxon>Actinopolymorpha</taxon>
    </lineage>
</organism>
<keyword evidence="1" id="KW-0808">Transferase</keyword>
<evidence type="ECO:0000313" key="1">
    <source>
        <dbReference type="EMBL" id="NYH84200.1"/>
    </source>
</evidence>
<dbReference type="RefSeq" id="WP_237769048.1">
    <property type="nucleotide sequence ID" value="NZ_FOOI01000017.1"/>
</dbReference>
<gene>
    <name evidence="1" type="ORF">FHR37_003051</name>
    <name evidence="2" type="ORF">SAMN05421678_117100</name>
</gene>
<dbReference type="EMBL" id="JACBZA010000001">
    <property type="protein sequence ID" value="NYH84200.1"/>
    <property type="molecule type" value="Genomic_DNA"/>
</dbReference>
<dbReference type="SUPFAM" id="SSF56112">
    <property type="entry name" value="Protein kinase-like (PK-like)"/>
    <property type="match status" value="1"/>
</dbReference>
<dbReference type="GO" id="GO:0016301">
    <property type="term" value="F:kinase activity"/>
    <property type="evidence" value="ECO:0007669"/>
    <property type="project" value="UniProtKB-KW"/>
</dbReference>
<reference evidence="2 3" key="1">
    <citation type="submission" date="2016-10" db="EMBL/GenBank/DDBJ databases">
        <authorList>
            <person name="de Groot N.N."/>
        </authorList>
    </citation>
    <scope>NUCLEOTIDE SEQUENCE [LARGE SCALE GENOMIC DNA]</scope>
    <source>
        <strain evidence="2 3">CPCC 202808</strain>
    </source>
</reference>
<proteinExistence type="predicted"/>
<dbReference type="AlphaFoldDB" id="A0A1I2ZWY6"/>
<name>A0A1I2ZWY6_9ACTN</name>
<sequence length="110" mass="11714">MPEAVAEHDVVVGLSELLDVAVGLSQQTRGCGVGDPACDLAIAWTMLSGPSRKAFRDTLSVSPETWARGRGWALWKALAGYAGAVRSGDSEPADVRHTLDEILTEYQQSS</sequence>
<reference evidence="1 4" key="2">
    <citation type="submission" date="2020-07" db="EMBL/GenBank/DDBJ databases">
        <title>Sequencing the genomes of 1000 actinobacteria strains.</title>
        <authorList>
            <person name="Klenk H.-P."/>
        </authorList>
    </citation>
    <scope>NUCLEOTIDE SEQUENCE [LARGE SCALE GENOMIC DNA]</scope>
    <source>
        <strain evidence="1 4">DSM 45117</strain>
    </source>
</reference>